<dbReference type="InterPro" id="IPR032823">
    <property type="entry name" value="BCA_ABC_TP_C"/>
</dbReference>
<evidence type="ECO:0000256" key="1">
    <source>
        <dbReference type="ARBA" id="ARBA00022448"/>
    </source>
</evidence>
<evidence type="ECO:0000256" key="2">
    <source>
        <dbReference type="ARBA" id="ARBA00022741"/>
    </source>
</evidence>
<dbReference type="PANTHER" id="PTHR45772:SF3">
    <property type="entry name" value="ABC TRANSPORTER ATP-BINDING PROTEIN"/>
    <property type="match status" value="1"/>
</dbReference>
<dbReference type="InterPro" id="IPR051120">
    <property type="entry name" value="ABC_AA/LPS_Transport"/>
</dbReference>
<keyword evidence="3 5" id="KW-0067">ATP-binding</keyword>
<dbReference type="Pfam" id="PF12399">
    <property type="entry name" value="BCA_ABC_TP_C"/>
    <property type="match status" value="1"/>
</dbReference>
<dbReference type="PANTHER" id="PTHR45772">
    <property type="entry name" value="CONSERVED COMPONENT OF ABC TRANSPORTER FOR NATURAL AMINO ACIDS-RELATED"/>
    <property type="match status" value="1"/>
</dbReference>
<sequence>MSAAAEQSRPVIRLDGLRKSFGALEIIRGVELDVQAGERHALIGPNGAGKSTLVGLISGLLRPSGGRVLLNGRRIDGLSPERINRLGLARSFQITRIFPRLSVMENLRLGIMARHGIRFGAFRLADSYEAVARETREMLATIRLGGRADAPAGELTYSEQRALELGLALTTAPEVILLDEPTAGMSRDEADHVVALIRDVTRDRTLLIIEHDMDVVFRLCDRVSVLVYGQIIASGTPEAIRADARVQEAYLGSEVAA</sequence>
<name>A0ABV7L5V6_9PROT</name>
<dbReference type="InterPro" id="IPR003593">
    <property type="entry name" value="AAA+_ATPase"/>
</dbReference>
<dbReference type="SMART" id="SM00382">
    <property type="entry name" value="AAA"/>
    <property type="match status" value="1"/>
</dbReference>
<feature type="domain" description="ABC transporter" evidence="4">
    <location>
        <begin position="12"/>
        <end position="253"/>
    </location>
</feature>
<accession>A0ABV7L5V6</accession>
<keyword evidence="6" id="KW-1185">Reference proteome</keyword>
<dbReference type="InterPro" id="IPR003439">
    <property type="entry name" value="ABC_transporter-like_ATP-bd"/>
</dbReference>
<reference evidence="6" key="1">
    <citation type="journal article" date="2019" name="Int. J. Syst. Evol. Microbiol.">
        <title>The Global Catalogue of Microorganisms (GCM) 10K type strain sequencing project: providing services to taxonomists for standard genome sequencing and annotation.</title>
        <authorList>
            <consortium name="The Broad Institute Genomics Platform"/>
            <consortium name="The Broad Institute Genome Sequencing Center for Infectious Disease"/>
            <person name="Wu L."/>
            <person name="Ma J."/>
        </authorList>
    </citation>
    <scope>NUCLEOTIDE SEQUENCE [LARGE SCALE GENOMIC DNA]</scope>
    <source>
        <strain evidence="6">KCTC 42964</strain>
    </source>
</reference>
<evidence type="ECO:0000313" key="5">
    <source>
        <dbReference type="EMBL" id="MFC3229740.1"/>
    </source>
</evidence>
<dbReference type="PROSITE" id="PS50893">
    <property type="entry name" value="ABC_TRANSPORTER_2"/>
    <property type="match status" value="1"/>
</dbReference>
<keyword evidence="1" id="KW-0813">Transport</keyword>
<dbReference type="GO" id="GO:0005524">
    <property type="term" value="F:ATP binding"/>
    <property type="evidence" value="ECO:0007669"/>
    <property type="project" value="UniProtKB-KW"/>
</dbReference>
<gene>
    <name evidence="5" type="ORF">ACFOGJ_21000</name>
</gene>
<dbReference type="Proteomes" id="UP001595528">
    <property type="component" value="Unassembled WGS sequence"/>
</dbReference>
<evidence type="ECO:0000256" key="3">
    <source>
        <dbReference type="ARBA" id="ARBA00022840"/>
    </source>
</evidence>
<dbReference type="Gene3D" id="3.40.50.300">
    <property type="entry name" value="P-loop containing nucleotide triphosphate hydrolases"/>
    <property type="match status" value="1"/>
</dbReference>
<organism evidence="5 6">
    <name type="scientific">Marinibaculum pumilum</name>
    <dbReference type="NCBI Taxonomy" id="1766165"/>
    <lineage>
        <taxon>Bacteria</taxon>
        <taxon>Pseudomonadati</taxon>
        <taxon>Pseudomonadota</taxon>
        <taxon>Alphaproteobacteria</taxon>
        <taxon>Rhodospirillales</taxon>
        <taxon>Rhodospirillaceae</taxon>
        <taxon>Marinibaculum</taxon>
    </lineage>
</organism>
<comment type="caution">
    <text evidence="5">The sequence shown here is derived from an EMBL/GenBank/DDBJ whole genome shotgun (WGS) entry which is preliminary data.</text>
</comment>
<dbReference type="EMBL" id="JBHRTR010000034">
    <property type="protein sequence ID" value="MFC3229740.1"/>
    <property type="molecule type" value="Genomic_DNA"/>
</dbReference>
<evidence type="ECO:0000313" key="6">
    <source>
        <dbReference type="Proteomes" id="UP001595528"/>
    </source>
</evidence>
<keyword evidence="2" id="KW-0547">Nucleotide-binding</keyword>
<dbReference type="CDD" id="cd03219">
    <property type="entry name" value="ABC_Mj1267_LivG_branched"/>
    <property type="match status" value="1"/>
</dbReference>
<evidence type="ECO:0000259" key="4">
    <source>
        <dbReference type="PROSITE" id="PS50893"/>
    </source>
</evidence>
<dbReference type="InterPro" id="IPR027417">
    <property type="entry name" value="P-loop_NTPase"/>
</dbReference>
<proteinExistence type="predicted"/>
<dbReference type="RefSeq" id="WP_379904224.1">
    <property type="nucleotide sequence ID" value="NZ_JBHRTR010000034.1"/>
</dbReference>
<dbReference type="SUPFAM" id="SSF52540">
    <property type="entry name" value="P-loop containing nucleoside triphosphate hydrolases"/>
    <property type="match status" value="1"/>
</dbReference>
<protein>
    <submittedName>
        <fullName evidence="5">ABC transporter ATP-binding protein</fullName>
    </submittedName>
</protein>
<dbReference type="Pfam" id="PF00005">
    <property type="entry name" value="ABC_tran"/>
    <property type="match status" value="1"/>
</dbReference>